<dbReference type="RefSeq" id="WP_073079062.1">
    <property type="nucleotide sequence ID" value="NZ_FRBL01000002.1"/>
</dbReference>
<dbReference type="Proteomes" id="UP000184420">
    <property type="component" value="Unassembled WGS sequence"/>
</dbReference>
<dbReference type="AlphaFoldDB" id="A0A1M6YHR7"/>
<feature type="domain" description="IraD/Gp25-like" evidence="1">
    <location>
        <begin position="28"/>
        <end position="127"/>
    </location>
</feature>
<gene>
    <name evidence="2" type="ORF">SAMN05444266_102326</name>
</gene>
<dbReference type="SUPFAM" id="SSF160719">
    <property type="entry name" value="gpW/gp25-like"/>
    <property type="match status" value="1"/>
</dbReference>
<dbReference type="Pfam" id="PF04965">
    <property type="entry name" value="GPW_gp25"/>
    <property type="match status" value="1"/>
</dbReference>
<sequence>MAISFYKKPFDFSRVFSNAPLESCDHGASIAQHIELIIFTRFGEHRFNPDFGCEVWELDFQLIVNQSMWEDRMCQSLKQAVTSQEQRLYGIECEISVTDVEKVFPLRRITEIKKRVDIIIKGKLAATGENYVFNTALFLSPLSSE</sequence>
<accession>A0A1M6YHR7</accession>
<dbReference type="STRING" id="1419482.SAMN05444266_102326"/>
<dbReference type="InterPro" id="IPR007048">
    <property type="entry name" value="IraD/Gp25-like"/>
</dbReference>
<keyword evidence="3" id="KW-1185">Reference proteome</keyword>
<evidence type="ECO:0000313" key="2">
    <source>
        <dbReference type="EMBL" id="SHL17841.1"/>
    </source>
</evidence>
<dbReference type="Gene3D" id="3.10.450.40">
    <property type="match status" value="1"/>
</dbReference>
<reference evidence="2 3" key="1">
    <citation type="submission" date="2016-11" db="EMBL/GenBank/DDBJ databases">
        <authorList>
            <person name="Jaros S."/>
            <person name="Januszkiewicz K."/>
            <person name="Wedrychowicz H."/>
        </authorList>
    </citation>
    <scope>NUCLEOTIDE SEQUENCE [LARGE SCALE GENOMIC DNA]</scope>
    <source>
        <strain evidence="2 3">DSM 27406</strain>
    </source>
</reference>
<evidence type="ECO:0000313" key="3">
    <source>
        <dbReference type="Proteomes" id="UP000184420"/>
    </source>
</evidence>
<evidence type="ECO:0000259" key="1">
    <source>
        <dbReference type="Pfam" id="PF04965"/>
    </source>
</evidence>
<name>A0A1M6YHR7_9BACT</name>
<protein>
    <submittedName>
        <fullName evidence="2">Gene 25-like lysozyme</fullName>
    </submittedName>
</protein>
<proteinExistence type="predicted"/>
<dbReference type="EMBL" id="FRBL01000002">
    <property type="protein sequence ID" value="SHL17841.1"/>
    <property type="molecule type" value="Genomic_DNA"/>
</dbReference>
<organism evidence="2 3">
    <name type="scientific">Chitinophaga jiangningensis</name>
    <dbReference type="NCBI Taxonomy" id="1419482"/>
    <lineage>
        <taxon>Bacteria</taxon>
        <taxon>Pseudomonadati</taxon>
        <taxon>Bacteroidota</taxon>
        <taxon>Chitinophagia</taxon>
        <taxon>Chitinophagales</taxon>
        <taxon>Chitinophagaceae</taxon>
        <taxon>Chitinophaga</taxon>
    </lineage>
</organism>
<dbReference type="OrthoDB" id="1161413at2"/>